<protein>
    <submittedName>
        <fullName evidence="2">Nucleolar protein 19</fullName>
    </submittedName>
</protein>
<dbReference type="VEuPathDB" id="FungiDB:GWK60_L02167"/>
<proteinExistence type="predicted"/>
<gene>
    <name evidence="2" type="ORF">AO440_002440</name>
</gene>
<accession>A0A0W0D106</accession>
<dbReference type="GO" id="GO:0000447">
    <property type="term" value="P:endonucleolytic cleavage in ITS1 to separate SSU-rRNA from 5.8S rRNA and LSU-rRNA from tricistronic rRNA transcript (SSU-rRNA, 5.8S rRNA, LSU-rRNA)"/>
    <property type="evidence" value="ECO:0007669"/>
    <property type="project" value="EnsemblFungi"/>
</dbReference>
<dbReference type="GO" id="GO:0030686">
    <property type="term" value="C:90S preribosome"/>
    <property type="evidence" value="ECO:0007669"/>
    <property type="project" value="EnsemblFungi"/>
</dbReference>
<dbReference type="GO" id="GO:0005654">
    <property type="term" value="C:nucleoplasm"/>
    <property type="evidence" value="ECO:0007669"/>
    <property type="project" value="EnsemblFungi"/>
</dbReference>
<dbReference type="VEuPathDB" id="FungiDB:B1J91_I02376g"/>
<dbReference type="PhylomeDB" id="A0A0W0D106"/>
<dbReference type="VEuPathDB" id="FungiDB:GW608_L02167"/>
<dbReference type="VEuPathDB" id="FungiDB:GVI51_I02167"/>
<evidence type="ECO:0000256" key="1">
    <source>
        <dbReference type="SAM" id="MobiDB-lite"/>
    </source>
</evidence>
<dbReference type="AlphaFoldDB" id="A0A0W0D106"/>
<reference evidence="2 3" key="1">
    <citation type="submission" date="2015-10" db="EMBL/GenBank/DDBJ databases">
        <title>Draft genomes sequences of Candida glabrata isolates 1A, 1B, 2A, 2B, 3A and 3B.</title>
        <authorList>
            <person name="Haavelsrud O.E."/>
            <person name="Gaustad P."/>
        </authorList>
    </citation>
    <scope>NUCLEOTIDE SEQUENCE [LARGE SCALE GENOMIC DNA]</scope>
    <source>
        <strain evidence="2">910700640</strain>
    </source>
</reference>
<dbReference type="InterPro" id="IPR022592">
    <property type="entry name" value="Nucleolar_19"/>
</dbReference>
<dbReference type="GO" id="GO:0000480">
    <property type="term" value="P:endonucleolytic cleavage in 5'-ETS of tricistronic rRNA transcript (SSU-rRNA, 5.8S rRNA, LSU-rRNA)"/>
    <property type="evidence" value="ECO:0007669"/>
    <property type="project" value="EnsemblFungi"/>
</dbReference>
<organism evidence="2 3">
    <name type="scientific">Candida glabrata</name>
    <name type="common">Yeast</name>
    <name type="synonym">Torulopsis glabrata</name>
    <dbReference type="NCBI Taxonomy" id="5478"/>
    <lineage>
        <taxon>Eukaryota</taxon>
        <taxon>Fungi</taxon>
        <taxon>Dikarya</taxon>
        <taxon>Ascomycota</taxon>
        <taxon>Saccharomycotina</taxon>
        <taxon>Saccharomycetes</taxon>
        <taxon>Saccharomycetales</taxon>
        <taxon>Saccharomycetaceae</taxon>
        <taxon>Nakaseomyces</taxon>
    </lineage>
</organism>
<comment type="caution">
    <text evidence="2">The sequence shown here is derived from an EMBL/GenBank/DDBJ whole genome shotgun (WGS) entry which is preliminary data.</text>
</comment>
<dbReference type="OrthoDB" id="4068385at2759"/>
<dbReference type="EMBL" id="LLZZ01000112">
    <property type="protein sequence ID" value="KTB05701.1"/>
    <property type="molecule type" value="Genomic_DNA"/>
</dbReference>
<sequence length="183" mass="20598">MSRAQEIKEKLALQAAIQKSFQQDSTKVLSWLTPEGNKESGSGLGETELNESKKDFFQLPVVQVGSGLSFQMESNNATTDSTDIHTIGEFIKSDKKVSSLAKKKKKREEAVHEARDSIHRISKDDTKAMIALKNKMRKTNRENIRKKISTDSRQNDSDSDDEPKVEITKKKTIGLLFTGKKKK</sequence>
<dbReference type="Proteomes" id="UP000054886">
    <property type="component" value="Unassembled WGS sequence"/>
</dbReference>
<feature type="region of interest" description="Disordered" evidence="1">
    <location>
        <begin position="133"/>
        <end position="165"/>
    </location>
</feature>
<feature type="compositionally biased region" description="Basic and acidic residues" evidence="1">
    <location>
        <begin position="139"/>
        <end position="165"/>
    </location>
</feature>
<dbReference type="OMA" id="HEARDSI"/>
<dbReference type="GO" id="GO:0000472">
    <property type="term" value="P:endonucleolytic cleavage to generate mature 5'-end of SSU-rRNA from (SSU-rRNA, 5.8S rRNA, LSU-rRNA)"/>
    <property type="evidence" value="ECO:0007669"/>
    <property type="project" value="EnsemblFungi"/>
</dbReference>
<evidence type="ECO:0000313" key="2">
    <source>
        <dbReference type="EMBL" id="KTB05701.1"/>
    </source>
</evidence>
<evidence type="ECO:0000313" key="3">
    <source>
        <dbReference type="Proteomes" id="UP000054886"/>
    </source>
</evidence>
<dbReference type="VEuPathDB" id="FungiDB:CAGL0I02376g"/>
<dbReference type="Pfam" id="PF10863">
    <property type="entry name" value="NOP19"/>
    <property type="match status" value="1"/>
</dbReference>
<name>A0A0W0D106_CANGB</name>
<dbReference type="GO" id="GO:0032040">
    <property type="term" value="C:small-subunit processome"/>
    <property type="evidence" value="ECO:0007669"/>
    <property type="project" value="EnsemblFungi"/>
</dbReference>